<dbReference type="HOGENOM" id="CLU_036567_0_1_1"/>
<dbReference type="OMA" id="KNPMLHH"/>
<feature type="region of interest" description="Disordered" evidence="1">
    <location>
        <begin position="63"/>
        <end position="85"/>
    </location>
</feature>
<evidence type="ECO:0000256" key="1">
    <source>
        <dbReference type="SAM" id="MobiDB-lite"/>
    </source>
</evidence>
<keyword evidence="3" id="KW-1185">Reference proteome</keyword>
<evidence type="ECO:0000313" key="2">
    <source>
        <dbReference type="EnsemblProtists" id="PYU1_T011723"/>
    </source>
</evidence>
<reference evidence="2" key="3">
    <citation type="submission" date="2015-02" db="UniProtKB">
        <authorList>
            <consortium name="EnsemblProtists"/>
        </authorList>
    </citation>
    <scope>IDENTIFICATION</scope>
    <source>
        <strain evidence="2">DAOM BR144</strain>
    </source>
</reference>
<proteinExistence type="predicted"/>
<reference evidence="3" key="2">
    <citation type="submission" date="2010-04" db="EMBL/GenBank/DDBJ databases">
        <authorList>
            <person name="Buell R."/>
            <person name="Hamilton J."/>
            <person name="Hostetler J."/>
        </authorList>
    </citation>
    <scope>NUCLEOTIDE SEQUENCE [LARGE SCALE GENOMIC DNA]</scope>
    <source>
        <strain evidence="3">DAOM:BR144</strain>
    </source>
</reference>
<name>K3X3C4_GLOUD</name>
<dbReference type="eggNOG" id="ENOG502SNUW">
    <property type="taxonomic scope" value="Eukaryota"/>
</dbReference>
<dbReference type="InParanoid" id="K3X3C4"/>
<dbReference type="VEuPathDB" id="FungiDB:PYU1_G011697"/>
<dbReference type="AlphaFoldDB" id="K3X3C4"/>
<accession>K3X3C4</accession>
<dbReference type="EMBL" id="GL376611">
    <property type="status" value="NOT_ANNOTATED_CDS"/>
    <property type="molecule type" value="Genomic_DNA"/>
</dbReference>
<sequence>MVTPSVPPPFDAEAALAPLRPYHNILKRSDVTFMHAISTAKRARTGQWLQHSLSLSSEDDDITAADEDAHTSGEGSDATEPAKEKRDMLNEIQELEVRLAELYREHGIEDPNVASQRWALNSDLREAILQRDLVLASTQSALTGFMNARVTSPIETYIHLTKDWDQRRAMLLGMKDQKIHEAHRFLIERTRHLDLRKPSCEVSQFESENGDQCTLKIDVTHFAGVASVRQVFEALQFYFFNVEISFTEMTGMLAVRENEESAEKSVLHHRLCFTHPSGVLIEKNGICFIDSSGLESGDPDDHSAIIAGDFVDQDDLYPYCPLERVRKDTTSALKLSAFRRLKANRMAASSPTAGQEEETELVVVLTRWYFACIRNPEISVDKNMLQTISNEQPAGFDVMLKSMRQGMLLS</sequence>
<evidence type="ECO:0000313" key="3">
    <source>
        <dbReference type="Proteomes" id="UP000019132"/>
    </source>
</evidence>
<protein>
    <submittedName>
        <fullName evidence="2">Uncharacterized protein</fullName>
    </submittedName>
</protein>
<organism evidence="2 3">
    <name type="scientific">Globisporangium ultimum (strain ATCC 200006 / CBS 805.95 / DAOM BR144)</name>
    <name type="common">Pythium ultimum</name>
    <dbReference type="NCBI Taxonomy" id="431595"/>
    <lineage>
        <taxon>Eukaryota</taxon>
        <taxon>Sar</taxon>
        <taxon>Stramenopiles</taxon>
        <taxon>Oomycota</taxon>
        <taxon>Peronosporomycetes</taxon>
        <taxon>Pythiales</taxon>
        <taxon>Pythiaceae</taxon>
        <taxon>Globisporangium</taxon>
    </lineage>
</organism>
<dbReference type="Proteomes" id="UP000019132">
    <property type="component" value="Unassembled WGS sequence"/>
</dbReference>
<dbReference type="EnsemblProtists" id="PYU1_T011723">
    <property type="protein sequence ID" value="PYU1_T011723"/>
    <property type="gene ID" value="PYU1_G011697"/>
</dbReference>
<reference evidence="3" key="1">
    <citation type="journal article" date="2010" name="Genome Biol.">
        <title>Genome sequence of the necrotrophic plant pathogen Pythium ultimum reveals original pathogenicity mechanisms and effector repertoire.</title>
        <authorList>
            <person name="Levesque C.A."/>
            <person name="Brouwer H."/>
            <person name="Cano L."/>
            <person name="Hamilton J.P."/>
            <person name="Holt C."/>
            <person name="Huitema E."/>
            <person name="Raffaele S."/>
            <person name="Robideau G.P."/>
            <person name="Thines M."/>
            <person name="Win J."/>
            <person name="Zerillo M.M."/>
            <person name="Beakes G.W."/>
            <person name="Boore J.L."/>
            <person name="Busam D."/>
            <person name="Dumas B."/>
            <person name="Ferriera S."/>
            <person name="Fuerstenberg S.I."/>
            <person name="Gachon C.M."/>
            <person name="Gaulin E."/>
            <person name="Govers F."/>
            <person name="Grenville-Briggs L."/>
            <person name="Horner N."/>
            <person name="Hostetler J."/>
            <person name="Jiang R.H."/>
            <person name="Johnson J."/>
            <person name="Krajaejun T."/>
            <person name="Lin H."/>
            <person name="Meijer H.J."/>
            <person name="Moore B."/>
            <person name="Morris P."/>
            <person name="Phuntmart V."/>
            <person name="Puiu D."/>
            <person name="Shetty J."/>
            <person name="Stajich J.E."/>
            <person name="Tripathy S."/>
            <person name="Wawra S."/>
            <person name="van West P."/>
            <person name="Whitty B.R."/>
            <person name="Coutinho P.M."/>
            <person name="Henrissat B."/>
            <person name="Martin F."/>
            <person name="Thomas P.D."/>
            <person name="Tyler B.M."/>
            <person name="De Vries R.P."/>
            <person name="Kamoun S."/>
            <person name="Yandell M."/>
            <person name="Tisserat N."/>
            <person name="Buell C.R."/>
        </authorList>
    </citation>
    <scope>NUCLEOTIDE SEQUENCE</scope>
    <source>
        <strain evidence="3">DAOM:BR144</strain>
    </source>
</reference>